<proteinExistence type="predicted"/>
<comment type="caution">
    <text evidence="1">The sequence shown here is derived from an EMBL/GenBank/DDBJ whole genome shotgun (WGS) entry which is preliminary data.</text>
</comment>
<reference evidence="1" key="1">
    <citation type="submission" date="2023-06" db="EMBL/GenBank/DDBJ databases">
        <authorList>
            <person name="Delattre M."/>
        </authorList>
    </citation>
    <scope>NUCLEOTIDE SEQUENCE</scope>
    <source>
        <strain evidence="1">AF72</strain>
    </source>
</reference>
<feature type="non-terminal residue" evidence="1">
    <location>
        <position position="131"/>
    </location>
</feature>
<protein>
    <submittedName>
        <fullName evidence="1">Uncharacterized protein</fullName>
    </submittedName>
</protein>
<dbReference type="Proteomes" id="UP001177023">
    <property type="component" value="Unassembled WGS sequence"/>
</dbReference>
<evidence type="ECO:0000313" key="1">
    <source>
        <dbReference type="EMBL" id="CAJ0570840.1"/>
    </source>
</evidence>
<dbReference type="EMBL" id="CATQJA010002489">
    <property type="protein sequence ID" value="CAJ0570840.1"/>
    <property type="molecule type" value="Genomic_DNA"/>
</dbReference>
<evidence type="ECO:0000313" key="2">
    <source>
        <dbReference type="Proteomes" id="UP001177023"/>
    </source>
</evidence>
<gene>
    <name evidence="1" type="ORF">MSPICULIGERA_LOCUS9273</name>
</gene>
<dbReference type="AlphaFoldDB" id="A0AA36CMN0"/>
<sequence>MKLRWARQLKPRNENFVCLRLNEFEQTPEFYGFVREHVHHFTVVVDGDLTPCLGFKHPDFHIKPKKWSTEDGIALLRVMAREWQEGKREIFRIEVVGGSDRLLCSIDAERNLLKVTSVSGDHDDAYRPLAM</sequence>
<accession>A0AA36CMN0</accession>
<name>A0AA36CMN0_9BILA</name>
<keyword evidence="2" id="KW-1185">Reference proteome</keyword>
<organism evidence="1 2">
    <name type="scientific">Mesorhabditis spiculigera</name>
    <dbReference type="NCBI Taxonomy" id="96644"/>
    <lineage>
        <taxon>Eukaryota</taxon>
        <taxon>Metazoa</taxon>
        <taxon>Ecdysozoa</taxon>
        <taxon>Nematoda</taxon>
        <taxon>Chromadorea</taxon>
        <taxon>Rhabditida</taxon>
        <taxon>Rhabditina</taxon>
        <taxon>Rhabditomorpha</taxon>
        <taxon>Rhabditoidea</taxon>
        <taxon>Rhabditidae</taxon>
        <taxon>Mesorhabditinae</taxon>
        <taxon>Mesorhabditis</taxon>
    </lineage>
</organism>